<accession>A0A834SW51</accession>
<dbReference type="AlphaFoldDB" id="A0A834SW51"/>
<evidence type="ECO:0000256" key="1">
    <source>
        <dbReference type="SAM" id="MobiDB-lite"/>
    </source>
</evidence>
<evidence type="ECO:0000313" key="2">
    <source>
        <dbReference type="EMBL" id="KAF7808952.1"/>
    </source>
</evidence>
<feature type="compositionally biased region" description="Low complexity" evidence="1">
    <location>
        <begin position="29"/>
        <end position="38"/>
    </location>
</feature>
<dbReference type="Proteomes" id="UP000634136">
    <property type="component" value="Unassembled WGS sequence"/>
</dbReference>
<keyword evidence="3" id="KW-1185">Reference proteome</keyword>
<dbReference type="EMBL" id="JAAIUW010000011">
    <property type="protein sequence ID" value="KAF7808952.1"/>
    <property type="molecule type" value="Genomic_DNA"/>
</dbReference>
<evidence type="ECO:0000313" key="3">
    <source>
        <dbReference type="Proteomes" id="UP000634136"/>
    </source>
</evidence>
<feature type="region of interest" description="Disordered" evidence="1">
    <location>
        <begin position="1"/>
        <end position="53"/>
    </location>
</feature>
<dbReference type="PANTHER" id="PTHR35831">
    <property type="entry name" value="OS01G0642200 PROTEIN"/>
    <property type="match status" value="1"/>
</dbReference>
<gene>
    <name evidence="2" type="ORF">G2W53_035695</name>
</gene>
<protein>
    <submittedName>
        <fullName evidence="2">Uncharacterized protein</fullName>
    </submittedName>
</protein>
<dbReference type="PANTHER" id="PTHR35831:SF2">
    <property type="entry name" value="OS01G0642200 PROTEIN"/>
    <property type="match status" value="1"/>
</dbReference>
<proteinExistence type="predicted"/>
<feature type="region of interest" description="Disordered" evidence="1">
    <location>
        <begin position="66"/>
        <end position="85"/>
    </location>
</feature>
<sequence length="85" mass="9308">MASIKVEKPCCSQPSGLKEKKEPAKPSGTTPKAPASKPAPKKTERKSQPKKKVCLAVWESSRYKDGRQLISDKVGNIQESQKDAQ</sequence>
<name>A0A834SW51_9FABA</name>
<reference evidence="2" key="1">
    <citation type="submission" date="2020-09" db="EMBL/GenBank/DDBJ databases">
        <title>Genome-Enabled Discovery of Anthraquinone Biosynthesis in Senna tora.</title>
        <authorList>
            <person name="Kang S.-H."/>
            <person name="Pandey R.P."/>
            <person name="Lee C.-M."/>
            <person name="Sim J.-S."/>
            <person name="Jeong J.-T."/>
            <person name="Choi B.-S."/>
            <person name="Jung M."/>
            <person name="Ginzburg D."/>
            <person name="Zhao K."/>
            <person name="Won S.Y."/>
            <person name="Oh T.-J."/>
            <person name="Yu Y."/>
            <person name="Kim N.-H."/>
            <person name="Lee O.R."/>
            <person name="Lee T.-H."/>
            <person name="Bashyal P."/>
            <person name="Kim T.-S."/>
            <person name="Lee W.-H."/>
            <person name="Kawkins C."/>
            <person name="Kim C.-K."/>
            <person name="Kim J.S."/>
            <person name="Ahn B.O."/>
            <person name="Rhee S.Y."/>
            <person name="Sohng J.K."/>
        </authorList>
    </citation>
    <scope>NUCLEOTIDE SEQUENCE</scope>
    <source>
        <tissue evidence="2">Leaf</tissue>
    </source>
</reference>
<organism evidence="2 3">
    <name type="scientific">Senna tora</name>
    <dbReference type="NCBI Taxonomy" id="362788"/>
    <lineage>
        <taxon>Eukaryota</taxon>
        <taxon>Viridiplantae</taxon>
        <taxon>Streptophyta</taxon>
        <taxon>Embryophyta</taxon>
        <taxon>Tracheophyta</taxon>
        <taxon>Spermatophyta</taxon>
        <taxon>Magnoliopsida</taxon>
        <taxon>eudicotyledons</taxon>
        <taxon>Gunneridae</taxon>
        <taxon>Pentapetalae</taxon>
        <taxon>rosids</taxon>
        <taxon>fabids</taxon>
        <taxon>Fabales</taxon>
        <taxon>Fabaceae</taxon>
        <taxon>Caesalpinioideae</taxon>
        <taxon>Cassia clade</taxon>
        <taxon>Senna</taxon>
    </lineage>
</organism>
<comment type="caution">
    <text evidence="2">The sequence shown here is derived from an EMBL/GenBank/DDBJ whole genome shotgun (WGS) entry which is preliminary data.</text>
</comment>